<feature type="binding site" evidence="8">
    <location>
        <position position="99"/>
    </location>
    <ligand>
        <name>Zn(2+)</name>
        <dbReference type="ChEBI" id="CHEBI:29105"/>
        <note>catalytic</note>
    </ligand>
</feature>
<dbReference type="SUPFAM" id="SSF53927">
    <property type="entry name" value="Cytidine deaminase-like"/>
    <property type="match status" value="1"/>
</dbReference>
<dbReference type="FunFam" id="3.40.140.10:FF:000005">
    <property type="entry name" value="tRNA-specific adenosine deaminase"/>
    <property type="match status" value="1"/>
</dbReference>
<keyword evidence="5 8" id="KW-0378">Hydrolase</keyword>
<organism evidence="11 12">
    <name type="scientific">Brevifollis gellanilyticus</name>
    <dbReference type="NCBI Taxonomy" id="748831"/>
    <lineage>
        <taxon>Bacteria</taxon>
        <taxon>Pseudomonadati</taxon>
        <taxon>Verrucomicrobiota</taxon>
        <taxon>Verrucomicrobiia</taxon>
        <taxon>Verrucomicrobiales</taxon>
        <taxon>Verrucomicrobiaceae</taxon>
    </lineage>
</organism>
<evidence type="ECO:0000313" key="11">
    <source>
        <dbReference type="EMBL" id="GEP42873.1"/>
    </source>
</evidence>
<dbReference type="PANTHER" id="PTHR11079:SF202">
    <property type="entry name" value="TRNA-SPECIFIC ADENOSINE DEAMINASE"/>
    <property type="match status" value="1"/>
</dbReference>
<feature type="region of interest" description="Disordered" evidence="9">
    <location>
        <begin position="170"/>
        <end position="191"/>
    </location>
</feature>
<evidence type="ECO:0000259" key="10">
    <source>
        <dbReference type="PROSITE" id="PS51747"/>
    </source>
</evidence>
<keyword evidence="4 8" id="KW-0479">Metal-binding</keyword>
<dbReference type="PANTHER" id="PTHR11079">
    <property type="entry name" value="CYTOSINE DEAMINASE FAMILY MEMBER"/>
    <property type="match status" value="1"/>
</dbReference>
<evidence type="ECO:0000256" key="6">
    <source>
        <dbReference type="ARBA" id="ARBA00022833"/>
    </source>
</evidence>
<dbReference type="PROSITE" id="PS00903">
    <property type="entry name" value="CYT_DCMP_DEAMINASES_1"/>
    <property type="match status" value="1"/>
</dbReference>
<dbReference type="OrthoDB" id="9802676at2"/>
<feature type="binding site" evidence="8">
    <location>
        <position position="66"/>
    </location>
    <ligand>
        <name>Zn(2+)</name>
        <dbReference type="ChEBI" id="CHEBI:29105"/>
        <note>catalytic</note>
    </ligand>
</feature>
<evidence type="ECO:0000256" key="2">
    <source>
        <dbReference type="ARBA" id="ARBA00011738"/>
    </source>
</evidence>
<keyword evidence="3 8" id="KW-0819">tRNA processing</keyword>
<dbReference type="Pfam" id="PF14437">
    <property type="entry name" value="MafB19-deam"/>
    <property type="match status" value="1"/>
</dbReference>
<evidence type="ECO:0000256" key="1">
    <source>
        <dbReference type="ARBA" id="ARBA00010669"/>
    </source>
</evidence>
<dbReference type="PROSITE" id="PS51747">
    <property type="entry name" value="CYT_DCMP_DEAMINASES_2"/>
    <property type="match status" value="1"/>
</dbReference>
<evidence type="ECO:0000256" key="5">
    <source>
        <dbReference type="ARBA" id="ARBA00022801"/>
    </source>
</evidence>
<dbReference type="RefSeq" id="WP_146850448.1">
    <property type="nucleotide sequence ID" value="NZ_BKAG01000012.1"/>
</dbReference>
<dbReference type="InterPro" id="IPR028883">
    <property type="entry name" value="tRNA_aden_deaminase"/>
</dbReference>
<protein>
    <recommendedName>
        <fullName evidence="8">tRNA-specific adenosine deaminase</fullName>
        <ecNumber evidence="8">3.5.4.33</ecNumber>
    </recommendedName>
</protein>
<dbReference type="InterPro" id="IPR016193">
    <property type="entry name" value="Cytidine_deaminase-like"/>
</dbReference>
<feature type="domain" description="CMP/dCMP-type deaminase" evidence="10">
    <location>
        <begin position="15"/>
        <end position="126"/>
    </location>
</feature>
<gene>
    <name evidence="8" type="primary">tadA</name>
    <name evidence="11" type="ORF">BGE01nite_21640</name>
</gene>
<dbReference type="CDD" id="cd01285">
    <property type="entry name" value="nucleoside_deaminase"/>
    <property type="match status" value="1"/>
</dbReference>
<dbReference type="InterPro" id="IPR016192">
    <property type="entry name" value="APOBEC/CMP_deaminase_Zn-bd"/>
</dbReference>
<dbReference type="GO" id="GO:0002100">
    <property type="term" value="P:tRNA wobble adenosine to inosine editing"/>
    <property type="evidence" value="ECO:0007669"/>
    <property type="project" value="UniProtKB-UniRule"/>
</dbReference>
<keyword evidence="12" id="KW-1185">Reference proteome</keyword>
<dbReference type="EC" id="3.5.4.33" evidence="8"/>
<evidence type="ECO:0000256" key="3">
    <source>
        <dbReference type="ARBA" id="ARBA00022694"/>
    </source>
</evidence>
<dbReference type="HAMAP" id="MF_00972">
    <property type="entry name" value="tRNA_aden_deaminase"/>
    <property type="match status" value="1"/>
</dbReference>
<keyword evidence="6 8" id="KW-0862">Zinc</keyword>
<name>A0A512M814_9BACT</name>
<dbReference type="GO" id="GO:0052717">
    <property type="term" value="F:tRNA-specific adenosine-34 deaminase activity"/>
    <property type="evidence" value="ECO:0007669"/>
    <property type="project" value="UniProtKB-UniRule"/>
</dbReference>
<evidence type="ECO:0000256" key="4">
    <source>
        <dbReference type="ARBA" id="ARBA00022723"/>
    </source>
</evidence>
<comment type="subunit">
    <text evidence="2 8">Homodimer.</text>
</comment>
<dbReference type="EMBL" id="BKAG01000012">
    <property type="protein sequence ID" value="GEP42873.1"/>
    <property type="molecule type" value="Genomic_DNA"/>
</dbReference>
<comment type="catalytic activity">
    <reaction evidence="7 8">
        <text>adenosine(34) in tRNA + H2O + H(+) = inosine(34) in tRNA + NH4(+)</text>
        <dbReference type="Rhea" id="RHEA:43168"/>
        <dbReference type="Rhea" id="RHEA-COMP:10373"/>
        <dbReference type="Rhea" id="RHEA-COMP:10374"/>
        <dbReference type="ChEBI" id="CHEBI:15377"/>
        <dbReference type="ChEBI" id="CHEBI:15378"/>
        <dbReference type="ChEBI" id="CHEBI:28938"/>
        <dbReference type="ChEBI" id="CHEBI:74411"/>
        <dbReference type="ChEBI" id="CHEBI:82852"/>
        <dbReference type="EC" id="3.5.4.33"/>
    </reaction>
</comment>
<comment type="function">
    <text evidence="8">Catalyzes the deamination of adenosine to inosine at the wobble position 34 of tRNA(Arg2).</text>
</comment>
<dbReference type="InterPro" id="IPR058535">
    <property type="entry name" value="MafB19-deam"/>
</dbReference>
<accession>A0A512M814</accession>
<dbReference type="NCBIfam" id="NF008113">
    <property type="entry name" value="PRK10860.1"/>
    <property type="match status" value="1"/>
</dbReference>
<proteinExistence type="inferred from homology"/>
<evidence type="ECO:0000313" key="12">
    <source>
        <dbReference type="Proteomes" id="UP000321577"/>
    </source>
</evidence>
<sequence>MSDLSPESEPSLIITSDDHFMREALRLARKAARLDEVPIGAVIVHEQRVIARSWNQVETLKDATAHAEMLALTQAQSAMEDWRLSECDLYVTKEPCPMCAGAIVHCRVRRVIFGCPDVKGGAAGGFWNLLQAPNLNHRCEITPGILNDECVGILKEFFAEARRRKAAGLPHKKGAASIDPPSSDLPIFDGP</sequence>
<comment type="cofactor">
    <cofactor evidence="8">
        <name>Zn(2+)</name>
        <dbReference type="ChEBI" id="CHEBI:29105"/>
    </cofactor>
    <text evidence="8">Binds 1 zinc ion per subunit.</text>
</comment>
<dbReference type="GO" id="GO:0008270">
    <property type="term" value="F:zinc ion binding"/>
    <property type="evidence" value="ECO:0007669"/>
    <property type="project" value="UniProtKB-UniRule"/>
</dbReference>
<evidence type="ECO:0000256" key="9">
    <source>
        <dbReference type="SAM" id="MobiDB-lite"/>
    </source>
</evidence>
<dbReference type="AlphaFoldDB" id="A0A512M814"/>
<reference evidence="11 12" key="1">
    <citation type="submission" date="2019-07" db="EMBL/GenBank/DDBJ databases">
        <title>Whole genome shotgun sequence of Brevifollis gellanilyticus NBRC 108608.</title>
        <authorList>
            <person name="Hosoyama A."/>
            <person name="Uohara A."/>
            <person name="Ohji S."/>
            <person name="Ichikawa N."/>
        </authorList>
    </citation>
    <scope>NUCLEOTIDE SEQUENCE [LARGE SCALE GENOMIC DNA]</scope>
    <source>
        <strain evidence="11 12">NBRC 108608</strain>
    </source>
</reference>
<comment type="similarity">
    <text evidence="1">Belongs to the cytidine and deoxycytidylate deaminase family. ADAT2 subfamily.</text>
</comment>
<evidence type="ECO:0000256" key="8">
    <source>
        <dbReference type="HAMAP-Rule" id="MF_00972"/>
    </source>
</evidence>
<dbReference type="InterPro" id="IPR002125">
    <property type="entry name" value="CMP_dCMP_dom"/>
</dbReference>
<feature type="binding site" evidence="8">
    <location>
        <position position="96"/>
    </location>
    <ligand>
        <name>Zn(2+)</name>
        <dbReference type="ChEBI" id="CHEBI:29105"/>
        <note>catalytic</note>
    </ligand>
</feature>
<dbReference type="Proteomes" id="UP000321577">
    <property type="component" value="Unassembled WGS sequence"/>
</dbReference>
<evidence type="ECO:0000256" key="7">
    <source>
        <dbReference type="ARBA" id="ARBA00048045"/>
    </source>
</evidence>
<comment type="caution">
    <text evidence="11">The sequence shown here is derived from an EMBL/GenBank/DDBJ whole genome shotgun (WGS) entry which is preliminary data.</text>
</comment>
<dbReference type="Gene3D" id="3.40.140.10">
    <property type="entry name" value="Cytidine Deaminase, domain 2"/>
    <property type="match status" value="1"/>
</dbReference>
<feature type="active site" description="Proton donor" evidence="8">
    <location>
        <position position="68"/>
    </location>
</feature>